<evidence type="ECO:0000256" key="3">
    <source>
        <dbReference type="ARBA" id="ARBA00022989"/>
    </source>
</evidence>
<reference evidence="7 8" key="1">
    <citation type="submission" date="2020-04" db="EMBL/GenBank/DDBJ databases">
        <authorList>
            <person name="Alioto T."/>
            <person name="Alioto T."/>
            <person name="Gomez Garrido J."/>
        </authorList>
    </citation>
    <scope>NUCLEOTIDE SEQUENCE [LARGE SCALE GENOMIC DNA]</scope>
</reference>
<dbReference type="InterPro" id="IPR011701">
    <property type="entry name" value="MFS"/>
</dbReference>
<dbReference type="PANTHER" id="PTHR10924:SF4">
    <property type="entry name" value="GH15861P"/>
    <property type="match status" value="1"/>
</dbReference>
<dbReference type="EMBL" id="CADEPI010000268">
    <property type="protein sequence ID" value="CAB3382371.1"/>
    <property type="molecule type" value="Genomic_DNA"/>
</dbReference>
<feature type="transmembrane region" description="Helical" evidence="5">
    <location>
        <begin position="295"/>
        <end position="315"/>
    </location>
</feature>
<evidence type="ECO:0000313" key="7">
    <source>
        <dbReference type="EMBL" id="CAB3382371.1"/>
    </source>
</evidence>
<dbReference type="Pfam" id="PF07690">
    <property type="entry name" value="MFS_1"/>
    <property type="match status" value="1"/>
</dbReference>
<name>A0A8S1DIY3_9INSE</name>
<dbReference type="PANTHER" id="PTHR10924">
    <property type="entry name" value="MAJOR FACILITATOR SUPERFAMILY PROTEIN-RELATED"/>
    <property type="match status" value="1"/>
</dbReference>
<evidence type="ECO:0000313" key="8">
    <source>
        <dbReference type="Proteomes" id="UP000494165"/>
    </source>
</evidence>
<keyword evidence="3 5" id="KW-1133">Transmembrane helix</keyword>
<gene>
    <name evidence="7" type="ORF">CLODIP_2_CD15665</name>
</gene>
<keyword evidence="8" id="KW-1185">Reference proteome</keyword>
<comment type="caution">
    <text evidence="7">The sequence shown here is derived from an EMBL/GenBank/DDBJ whole genome shotgun (WGS) entry which is preliminary data.</text>
</comment>
<dbReference type="Gene3D" id="1.20.1250.20">
    <property type="entry name" value="MFS general substrate transporter like domains"/>
    <property type="match status" value="2"/>
</dbReference>
<feature type="domain" description="Major facilitator superfamily (MFS) profile" evidence="6">
    <location>
        <begin position="33"/>
        <end position="440"/>
    </location>
</feature>
<feature type="transmembrane region" description="Helical" evidence="5">
    <location>
        <begin position="415"/>
        <end position="435"/>
    </location>
</feature>
<feature type="transmembrane region" description="Helical" evidence="5">
    <location>
        <begin position="350"/>
        <end position="375"/>
    </location>
</feature>
<keyword evidence="2 5" id="KW-0812">Transmembrane</keyword>
<feature type="transmembrane region" description="Helical" evidence="5">
    <location>
        <begin position="199"/>
        <end position="220"/>
    </location>
</feature>
<dbReference type="GO" id="GO:0097037">
    <property type="term" value="P:heme export"/>
    <property type="evidence" value="ECO:0007669"/>
    <property type="project" value="TreeGrafter"/>
</dbReference>
<feature type="transmembrane region" description="Helical" evidence="5">
    <location>
        <begin position="32"/>
        <end position="50"/>
    </location>
</feature>
<organism evidence="7 8">
    <name type="scientific">Cloeon dipterum</name>
    <dbReference type="NCBI Taxonomy" id="197152"/>
    <lineage>
        <taxon>Eukaryota</taxon>
        <taxon>Metazoa</taxon>
        <taxon>Ecdysozoa</taxon>
        <taxon>Arthropoda</taxon>
        <taxon>Hexapoda</taxon>
        <taxon>Insecta</taxon>
        <taxon>Pterygota</taxon>
        <taxon>Palaeoptera</taxon>
        <taxon>Ephemeroptera</taxon>
        <taxon>Pisciforma</taxon>
        <taxon>Baetidae</taxon>
        <taxon>Cloeon</taxon>
    </lineage>
</organism>
<feature type="transmembrane region" description="Helical" evidence="5">
    <location>
        <begin position="123"/>
        <end position="146"/>
    </location>
</feature>
<evidence type="ECO:0000256" key="2">
    <source>
        <dbReference type="ARBA" id="ARBA00022692"/>
    </source>
</evidence>
<accession>A0A8S1DIY3</accession>
<feature type="transmembrane region" description="Helical" evidence="5">
    <location>
        <begin position="158"/>
        <end position="179"/>
    </location>
</feature>
<dbReference type="InterPro" id="IPR049680">
    <property type="entry name" value="FLVCR1-2_SLC49-like"/>
</dbReference>
<dbReference type="GO" id="GO:0020037">
    <property type="term" value="F:heme binding"/>
    <property type="evidence" value="ECO:0007669"/>
    <property type="project" value="TreeGrafter"/>
</dbReference>
<sequence length="449" mass="50061">MMQAEDTSRLDPKEEVEEHESRPEFRVYKRRWLVLALYLGYVVISAFQWIQYAIITDVIEFYYNVQSIAVNWTSIIFMLAFVVTIFPATWFYNKVGLRVALLLAMGGTCLGTWIKVFSVRRDLFWVTMLGQTIVALCQMYVLSIPVPLAATWFGAKEVATACSIGLLGPQIGAALGFFIPVLLMPNDKKDIPGVERGLSYMFFGCSIFATVVFVFQLIFLQAAPPTPPSYAQASRNNERESLQHYATSLCKLMKNVHFVLIFAAYSINLAVFSAITTSLSQMITDIYQGAQDDAGYIGVLITLTGLVGSVLVGFILDRTRRYKEMNIIVYALSAAATFAFTFVLRAGNLTWLYVTTAVFGFTIVGYLPAAFEFAAELTYPEPEASSAGLMTFGCQILSVLFTLAYGWVYNPFGDLASNLFMSGSLVLGTFLTLFVKSDLRRQRAEHAHQ</sequence>
<dbReference type="Proteomes" id="UP000494165">
    <property type="component" value="Unassembled WGS sequence"/>
</dbReference>
<dbReference type="OrthoDB" id="422206at2759"/>
<evidence type="ECO:0000259" key="6">
    <source>
        <dbReference type="PROSITE" id="PS50850"/>
    </source>
</evidence>
<feature type="transmembrane region" description="Helical" evidence="5">
    <location>
        <begin position="70"/>
        <end position="92"/>
    </location>
</feature>
<dbReference type="GO" id="GO:0015232">
    <property type="term" value="F:heme transmembrane transporter activity"/>
    <property type="evidence" value="ECO:0007669"/>
    <property type="project" value="TreeGrafter"/>
</dbReference>
<dbReference type="AlphaFoldDB" id="A0A8S1DIY3"/>
<feature type="transmembrane region" description="Helical" evidence="5">
    <location>
        <begin position="327"/>
        <end position="344"/>
    </location>
</feature>
<evidence type="ECO:0000256" key="4">
    <source>
        <dbReference type="ARBA" id="ARBA00023136"/>
    </source>
</evidence>
<dbReference type="SUPFAM" id="SSF103473">
    <property type="entry name" value="MFS general substrate transporter"/>
    <property type="match status" value="1"/>
</dbReference>
<evidence type="ECO:0000256" key="5">
    <source>
        <dbReference type="SAM" id="Phobius"/>
    </source>
</evidence>
<dbReference type="PROSITE" id="PS50850">
    <property type="entry name" value="MFS"/>
    <property type="match status" value="1"/>
</dbReference>
<dbReference type="GO" id="GO:0016020">
    <property type="term" value="C:membrane"/>
    <property type="evidence" value="ECO:0007669"/>
    <property type="project" value="UniProtKB-SubCell"/>
</dbReference>
<comment type="subcellular location">
    <subcellularLocation>
        <location evidence="1">Membrane</location>
        <topology evidence="1">Multi-pass membrane protein</topology>
    </subcellularLocation>
</comment>
<feature type="transmembrane region" description="Helical" evidence="5">
    <location>
        <begin position="99"/>
        <end position="117"/>
    </location>
</feature>
<protein>
    <recommendedName>
        <fullName evidence="6">Major facilitator superfamily (MFS) profile domain-containing protein</fullName>
    </recommendedName>
</protein>
<dbReference type="InterPro" id="IPR036259">
    <property type="entry name" value="MFS_trans_sf"/>
</dbReference>
<evidence type="ECO:0000256" key="1">
    <source>
        <dbReference type="ARBA" id="ARBA00004141"/>
    </source>
</evidence>
<proteinExistence type="predicted"/>
<feature type="transmembrane region" description="Helical" evidence="5">
    <location>
        <begin position="387"/>
        <end position="409"/>
    </location>
</feature>
<keyword evidence="4 5" id="KW-0472">Membrane</keyword>
<dbReference type="InterPro" id="IPR020846">
    <property type="entry name" value="MFS_dom"/>
</dbReference>
<feature type="transmembrane region" description="Helical" evidence="5">
    <location>
        <begin position="256"/>
        <end position="275"/>
    </location>
</feature>